<evidence type="ECO:0008006" key="5">
    <source>
        <dbReference type="Google" id="ProtNLM"/>
    </source>
</evidence>
<evidence type="ECO:0000259" key="2">
    <source>
        <dbReference type="Pfam" id="PF25164"/>
    </source>
</evidence>
<evidence type="ECO:0000313" key="4">
    <source>
        <dbReference type="Proteomes" id="UP000315753"/>
    </source>
</evidence>
<accession>A0A540V3N4</accession>
<feature type="domain" description="Competence protein CoiA nuclease-like" evidence="1">
    <location>
        <begin position="92"/>
        <end position="241"/>
    </location>
</feature>
<name>A0A540V3N4_9BACL</name>
<feature type="domain" description="Competence protein CoiA-like N-terminal" evidence="2">
    <location>
        <begin position="42"/>
        <end position="86"/>
    </location>
</feature>
<dbReference type="InterPro" id="IPR057253">
    <property type="entry name" value="CoiA-like_N"/>
</dbReference>
<dbReference type="Proteomes" id="UP000315753">
    <property type="component" value="Unassembled WGS sequence"/>
</dbReference>
<reference evidence="3 4" key="1">
    <citation type="submission" date="2019-06" db="EMBL/GenBank/DDBJ databases">
        <title>Genome sequence of Ureibacillus terrenus.</title>
        <authorList>
            <person name="Maclea K.S."/>
            <person name="Simoes M."/>
        </authorList>
    </citation>
    <scope>NUCLEOTIDE SEQUENCE [LARGE SCALE GENOMIC DNA]</scope>
    <source>
        <strain evidence="3 4">ATCC BAA-384</strain>
    </source>
</reference>
<evidence type="ECO:0000259" key="1">
    <source>
        <dbReference type="Pfam" id="PF06054"/>
    </source>
</evidence>
<organism evidence="3 4">
    <name type="scientific">Ureibacillus terrenus</name>
    <dbReference type="NCBI Taxonomy" id="118246"/>
    <lineage>
        <taxon>Bacteria</taxon>
        <taxon>Bacillati</taxon>
        <taxon>Bacillota</taxon>
        <taxon>Bacilli</taxon>
        <taxon>Bacillales</taxon>
        <taxon>Caryophanaceae</taxon>
        <taxon>Ureibacillus</taxon>
    </lineage>
</organism>
<sequence length="402" mass="47034">MQNNFFSCGRLPHYIKWLKRGDFVLVAVTENQEKFIIDSKIPHTTLRRLREEKKFYCPQCGGPLQLKIGHIRIPHFAHITKSRCDSTFSEGETMEHLLGKEQLFGFFRSLELRVELESYLPELRQRPDLLVNKNDSIYAIEFQCSPIHHKRLMERNQGYLQKKIMPIWIPLTPVNKLNGTKGFQKVTLPHQLQQFACGENGPKFLMTYDPLSKQFVYLSNLIHLKGITFFSKVIPLPLFRQHFPFYLPKSYSTDEFSKVLKAYHLFIKHFLRSRVLLSRKGVNDLFLRSVYELRLNLEHLPSFLGVPICGNEALKVCAVEWQTELMYFIGLCGIKVHAINRAVISDFFRWSNRICTEDALLPVLRFVRLLQELGVENAESSVKQPQLEELLYRQFLATNVKD</sequence>
<dbReference type="AlphaFoldDB" id="A0A540V3N4"/>
<comment type="caution">
    <text evidence="3">The sequence shown here is derived from an EMBL/GenBank/DDBJ whole genome shotgun (WGS) entry which is preliminary data.</text>
</comment>
<keyword evidence="4" id="KW-1185">Reference proteome</keyword>
<gene>
    <name evidence="3" type="ORF">FKZ59_05115</name>
</gene>
<dbReference type="EMBL" id="VIGD01000005">
    <property type="protein sequence ID" value="TQE91362.1"/>
    <property type="molecule type" value="Genomic_DNA"/>
</dbReference>
<proteinExistence type="predicted"/>
<protein>
    <recommendedName>
        <fullName evidence="5">Competence protein CoiA</fullName>
    </recommendedName>
</protein>
<evidence type="ECO:0000313" key="3">
    <source>
        <dbReference type="EMBL" id="TQE91362.1"/>
    </source>
</evidence>
<dbReference type="Pfam" id="PF06054">
    <property type="entry name" value="CoiA_nuc"/>
    <property type="match status" value="1"/>
</dbReference>
<dbReference type="InterPro" id="IPR010330">
    <property type="entry name" value="CoiA_nuc"/>
</dbReference>
<dbReference type="OrthoDB" id="3784230at2"/>
<dbReference type="Pfam" id="PF25164">
    <property type="entry name" value="CoiA_N"/>
    <property type="match status" value="1"/>
</dbReference>